<keyword evidence="3 7" id="KW-0812">Transmembrane</keyword>
<dbReference type="GO" id="GO:0030091">
    <property type="term" value="P:protein repair"/>
    <property type="evidence" value="ECO:0007669"/>
    <property type="project" value="UniProtKB-UniRule"/>
</dbReference>
<evidence type="ECO:0000256" key="5">
    <source>
        <dbReference type="ARBA" id="ARBA00023004"/>
    </source>
</evidence>
<keyword evidence="7" id="KW-0285">Flavoprotein</keyword>
<dbReference type="PANTHER" id="PTHR36964:SF1">
    <property type="entry name" value="PROTEIN-METHIONINE-SULFOXIDE REDUCTASE HEME-BINDING SUBUNIT MSRQ"/>
    <property type="match status" value="1"/>
</dbReference>
<dbReference type="GO" id="GO:0009055">
    <property type="term" value="F:electron transfer activity"/>
    <property type="evidence" value="ECO:0007669"/>
    <property type="project" value="UniProtKB-UniRule"/>
</dbReference>
<dbReference type="GO" id="GO:0010181">
    <property type="term" value="F:FMN binding"/>
    <property type="evidence" value="ECO:0007669"/>
    <property type="project" value="UniProtKB-UniRule"/>
</dbReference>
<feature type="transmembrane region" description="Helical" evidence="7">
    <location>
        <begin position="14"/>
        <end position="32"/>
    </location>
</feature>
<evidence type="ECO:0000259" key="8">
    <source>
        <dbReference type="Pfam" id="PF01794"/>
    </source>
</evidence>
<keyword evidence="7" id="KW-0288">FMN</keyword>
<feature type="transmembrane region" description="Helical" evidence="7">
    <location>
        <begin position="153"/>
        <end position="170"/>
    </location>
</feature>
<evidence type="ECO:0000256" key="1">
    <source>
        <dbReference type="ARBA" id="ARBA00004141"/>
    </source>
</evidence>
<protein>
    <recommendedName>
        <fullName evidence="7">Protein-methionine-sulfoxide reductase heme-binding subunit MsrQ</fullName>
    </recommendedName>
    <alternativeName>
        <fullName evidence="7">Flavocytochrome MsrQ</fullName>
    </alternativeName>
</protein>
<dbReference type="NCBIfam" id="NF003833">
    <property type="entry name" value="PRK05419.1-5"/>
    <property type="match status" value="1"/>
</dbReference>
<evidence type="ECO:0000313" key="10">
    <source>
        <dbReference type="Proteomes" id="UP000628984"/>
    </source>
</evidence>
<organism evidence="9 10">
    <name type="scientific">Gemmobacter lanyuensis</name>
    <dbReference type="NCBI Taxonomy" id="1054497"/>
    <lineage>
        <taxon>Bacteria</taxon>
        <taxon>Pseudomonadati</taxon>
        <taxon>Pseudomonadota</taxon>
        <taxon>Alphaproteobacteria</taxon>
        <taxon>Rhodobacterales</taxon>
        <taxon>Paracoccaceae</taxon>
        <taxon>Gemmobacter</taxon>
    </lineage>
</organism>
<comment type="cofactor">
    <cofactor evidence="7">
        <name>heme b</name>
        <dbReference type="ChEBI" id="CHEBI:60344"/>
    </cofactor>
    <text evidence="7">Binds 1 heme b (iron(II)-protoporphyrin IX) group per subunit.</text>
</comment>
<keyword evidence="5 7" id="KW-0408">Iron</keyword>
<feature type="transmembrane region" description="Helical" evidence="7">
    <location>
        <begin position="121"/>
        <end position="141"/>
    </location>
</feature>
<feature type="domain" description="Ferric oxidoreductase" evidence="8">
    <location>
        <begin position="54"/>
        <end position="164"/>
    </location>
</feature>
<keyword evidence="10" id="KW-1185">Reference proteome</keyword>
<dbReference type="EMBL" id="BMYQ01000015">
    <property type="protein sequence ID" value="GGW42893.1"/>
    <property type="molecule type" value="Genomic_DNA"/>
</dbReference>
<comment type="subunit">
    <text evidence="7">Heterodimer of a catalytic subunit (MsrP) and a heme-binding subunit (MsrQ).</text>
</comment>
<dbReference type="Proteomes" id="UP000628984">
    <property type="component" value="Unassembled WGS sequence"/>
</dbReference>
<keyword evidence="7" id="KW-0249">Electron transport</keyword>
<feature type="transmembrane region" description="Helical" evidence="7">
    <location>
        <begin position="52"/>
        <end position="70"/>
    </location>
</feature>
<evidence type="ECO:0000256" key="6">
    <source>
        <dbReference type="ARBA" id="ARBA00023136"/>
    </source>
</evidence>
<evidence type="ECO:0000256" key="7">
    <source>
        <dbReference type="HAMAP-Rule" id="MF_01207"/>
    </source>
</evidence>
<evidence type="ECO:0000256" key="3">
    <source>
        <dbReference type="ARBA" id="ARBA00022692"/>
    </source>
</evidence>
<accession>A0A918J1E4</accession>
<dbReference type="Pfam" id="PF01794">
    <property type="entry name" value="Ferric_reduct"/>
    <property type="match status" value="1"/>
</dbReference>
<keyword evidence="7" id="KW-1003">Cell membrane</keyword>
<dbReference type="GO" id="GO:0020037">
    <property type="term" value="F:heme binding"/>
    <property type="evidence" value="ECO:0007669"/>
    <property type="project" value="UniProtKB-UniRule"/>
</dbReference>
<evidence type="ECO:0000256" key="4">
    <source>
        <dbReference type="ARBA" id="ARBA00022989"/>
    </source>
</evidence>
<comment type="caution">
    <text evidence="9">The sequence shown here is derived from an EMBL/GenBank/DDBJ whole genome shotgun (WGS) entry which is preliminary data.</text>
</comment>
<dbReference type="AlphaFoldDB" id="A0A918J1E4"/>
<evidence type="ECO:0000256" key="2">
    <source>
        <dbReference type="ARBA" id="ARBA00022448"/>
    </source>
</evidence>
<sequence>MPGMDRLNSVLRRVPAWPIYAIAAAYAAWRFWLAVTGQLGPDPVDRLTADSGTLALQMLIAGLTISVLRKTIGLNLLRYRRAIGLTAFFFAAAHFLVWLLLDLALRWDQILADLSKRPFVMIGMAALLLLLPLALTSNNMSLRRLGALRWRQLHWLTYPAVLLAALHHLIGVKVVTAAPVAYLAATVLLLVARPALMRRRS</sequence>
<dbReference type="GO" id="GO:0016679">
    <property type="term" value="F:oxidoreductase activity, acting on diphenols and related substances as donors"/>
    <property type="evidence" value="ECO:0007669"/>
    <property type="project" value="TreeGrafter"/>
</dbReference>
<comment type="cofactor">
    <cofactor evidence="7">
        <name>FMN</name>
        <dbReference type="ChEBI" id="CHEBI:58210"/>
    </cofactor>
    <text evidence="7">Binds 1 FMN per subunit.</text>
</comment>
<keyword evidence="7" id="KW-0349">Heme</keyword>
<feature type="transmembrane region" description="Helical" evidence="7">
    <location>
        <begin position="176"/>
        <end position="196"/>
    </location>
</feature>
<comment type="subcellular location">
    <subcellularLocation>
        <location evidence="7">Cell membrane</location>
        <topology evidence="7">Multi-pass membrane protein</topology>
    </subcellularLocation>
    <subcellularLocation>
        <location evidence="1">Membrane</location>
        <topology evidence="1">Multi-pass membrane protein</topology>
    </subcellularLocation>
</comment>
<dbReference type="InterPro" id="IPR022837">
    <property type="entry name" value="MsrQ-like"/>
</dbReference>
<dbReference type="HAMAP" id="MF_01207">
    <property type="entry name" value="MsrQ"/>
    <property type="match status" value="1"/>
</dbReference>
<dbReference type="InterPro" id="IPR013130">
    <property type="entry name" value="Fe3_Rdtase_TM_dom"/>
</dbReference>
<proteinExistence type="inferred from homology"/>
<keyword evidence="4 7" id="KW-1133">Transmembrane helix</keyword>
<gene>
    <name evidence="7 9" type="primary">msrQ</name>
    <name evidence="9" type="ORF">GCM10011452_34040</name>
</gene>
<keyword evidence="7" id="KW-0479">Metal-binding</keyword>
<keyword evidence="2 7" id="KW-0813">Transport</keyword>
<reference evidence="9" key="1">
    <citation type="journal article" date="2014" name="Int. J. Syst. Evol. Microbiol.">
        <title>Complete genome sequence of Corynebacterium casei LMG S-19264T (=DSM 44701T), isolated from a smear-ripened cheese.</title>
        <authorList>
            <consortium name="US DOE Joint Genome Institute (JGI-PGF)"/>
            <person name="Walter F."/>
            <person name="Albersmeier A."/>
            <person name="Kalinowski J."/>
            <person name="Ruckert C."/>
        </authorList>
    </citation>
    <scope>NUCLEOTIDE SEQUENCE</scope>
    <source>
        <strain evidence="9">KCTC 23714</strain>
    </source>
</reference>
<dbReference type="PANTHER" id="PTHR36964">
    <property type="entry name" value="PROTEIN-METHIONINE-SULFOXIDE REDUCTASE HEME-BINDING SUBUNIT MSRQ"/>
    <property type="match status" value="1"/>
</dbReference>
<dbReference type="GO" id="GO:0005886">
    <property type="term" value="C:plasma membrane"/>
    <property type="evidence" value="ECO:0007669"/>
    <property type="project" value="UniProtKB-SubCell"/>
</dbReference>
<comment type="function">
    <text evidence="7">Part of the MsrPQ system that repairs oxidized periplasmic proteins containing methionine sulfoxide residues (Met-O), using respiratory chain electrons. Thus protects these proteins from oxidative-stress damage caused by reactive species of oxygen and chlorine generated by the host defense mechanisms. MsrPQ is essential for the maintenance of envelope integrity under bleach stress, rescuing a wide series of structurally unrelated periplasmic proteins from methionine oxidation. MsrQ provides electrons for reduction to the reductase catalytic subunit MsrP, using the quinone pool of the respiratory chain.</text>
</comment>
<keyword evidence="6 7" id="KW-0472">Membrane</keyword>
<evidence type="ECO:0000313" key="9">
    <source>
        <dbReference type="EMBL" id="GGW42893.1"/>
    </source>
</evidence>
<dbReference type="GO" id="GO:0046872">
    <property type="term" value="F:metal ion binding"/>
    <property type="evidence" value="ECO:0007669"/>
    <property type="project" value="UniProtKB-KW"/>
</dbReference>
<comment type="similarity">
    <text evidence="7">Belongs to the MsrQ family.</text>
</comment>
<feature type="transmembrane region" description="Helical" evidence="7">
    <location>
        <begin position="82"/>
        <end position="101"/>
    </location>
</feature>
<name>A0A918J1E4_9RHOB</name>
<reference evidence="9" key="2">
    <citation type="submission" date="2020-09" db="EMBL/GenBank/DDBJ databases">
        <authorList>
            <person name="Sun Q."/>
            <person name="Kim S."/>
        </authorList>
    </citation>
    <scope>NUCLEOTIDE SEQUENCE</scope>
    <source>
        <strain evidence="9">KCTC 23714</strain>
    </source>
</reference>